<reference evidence="2" key="1">
    <citation type="journal article" date="2020" name="Cell">
        <title>Large-Scale Comparative Analyses of Tick Genomes Elucidate Their Genetic Diversity and Vector Capacities.</title>
        <authorList>
            <consortium name="Tick Genome and Microbiome Consortium (TIGMIC)"/>
            <person name="Jia N."/>
            <person name="Wang J."/>
            <person name="Shi W."/>
            <person name="Du L."/>
            <person name="Sun Y."/>
            <person name="Zhan W."/>
            <person name="Jiang J.F."/>
            <person name="Wang Q."/>
            <person name="Zhang B."/>
            <person name="Ji P."/>
            <person name="Bell-Sakyi L."/>
            <person name="Cui X.M."/>
            <person name="Yuan T.T."/>
            <person name="Jiang B.G."/>
            <person name="Yang W.F."/>
            <person name="Lam T.T."/>
            <person name="Chang Q.C."/>
            <person name="Ding S.J."/>
            <person name="Wang X.J."/>
            <person name="Zhu J.G."/>
            <person name="Ruan X.D."/>
            <person name="Zhao L."/>
            <person name="Wei J.T."/>
            <person name="Ye R.Z."/>
            <person name="Que T.C."/>
            <person name="Du C.H."/>
            <person name="Zhou Y.H."/>
            <person name="Cheng J.X."/>
            <person name="Dai P.F."/>
            <person name="Guo W.B."/>
            <person name="Han X.H."/>
            <person name="Huang E.J."/>
            <person name="Li L.F."/>
            <person name="Wei W."/>
            <person name="Gao Y.C."/>
            <person name="Liu J.Z."/>
            <person name="Shao H.Z."/>
            <person name="Wang X."/>
            <person name="Wang C.C."/>
            <person name="Yang T.C."/>
            <person name="Huo Q.B."/>
            <person name="Li W."/>
            <person name="Chen H.Y."/>
            <person name="Chen S.E."/>
            <person name="Zhou L.G."/>
            <person name="Ni X.B."/>
            <person name="Tian J.H."/>
            <person name="Sheng Y."/>
            <person name="Liu T."/>
            <person name="Pan Y.S."/>
            <person name="Xia L.Y."/>
            <person name="Li J."/>
            <person name="Zhao F."/>
            <person name="Cao W.C."/>
        </authorList>
    </citation>
    <scope>NUCLEOTIDE SEQUENCE</scope>
    <source>
        <strain evidence="2">Rmic-2018</strain>
    </source>
</reference>
<feature type="region of interest" description="Disordered" evidence="1">
    <location>
        <begin position="1086"/>
        <end position="1114"/>
    </location>
</feature>
<proteinExistence type="predicted"/>
<dbReference type="Proteomes" id="UP000821866">
    <property type="component" value="Chromosome 4"/>
</dbReference>
<feature type="compositionally biased region" description="Polar residues" evidence="1">
    <location>
        <begin position="899"/>
        <end position="920"/>
    </location>
</feature>
<evidence type="ECO:0000313" key="3">
    <source>
        <dbReference type="Proteomes" id="UP000821866"/>
    </source>
</evidence>
<comment type="caution">
    <text evidence="2">The sequence shown here is derived from an EMBL/GenBank/DDBJ whole genome shotgun (WGS) entry which is preliminary data.</text>
</comment>
<sequence length="1197" mass="129745">MLLPNAGGERQDQQAVTSEVSIRRQVSFRVRTDLQLHDEAELLAQPDPGPDGPEISNYACSDLSFDGVPMVGAPLPGAADIGLPEETPVAPQGSAYAVSIRQVTKLILQDQATHCTPPSILELMAGRDGDIAATKSSSAHSVRSTVIQIEEANDFPRGQFHKYTTVRPAAAVTDHWSFERRLVTTKASPTGVKVDWASSKTENAAIAADGPVENAEITKGSTAAMTGASRDQDNAGERAAVVVAKAVHSRINVLASTTRQSTMAATNATTTESQHSGSSVIILNPKDSYGDVSIGVKACGGKSADGKEDFKIHVAPSRSRDSIHLEGHVMTPASSKTDLVHDFKIAAVPTVHHVKDPVVTLDEDPDYPPHSKLLPSVEAAATTEQSRAKTKSQKSATEELPAAKEVPVPKDRISHKDLLAQIDFPVPKKIQVERENITGRETFRAAVVPVANNVPVLGSITKVTSSVRIAEDGDLSSLRGFGDNRSGGPFQPELSADEFEEPSDTAMASCTHRALRGSNVVQCVASTENLERIRRAKSELREEFLFSATMVGLTENDRRDLPPVRASSTTSSRVNLRPTNQLSEFGFSATTFGITDIEGGDVASRQSLNKRPSASRLSCVRLCPTKRLSEFGFSATTIGLTDADRRVIASSPSLNKRPSTSHSSRVHLPPTKRLTEFGFSATTIGLTDKDHRAVAPSQSLDKRAEIKRSKSRHLDLNMSSKDLRDSDCHLPGREAEAESRCSATTVLADRGVKNLSPSRERFRVSDGQSSGTVTAVAERISEEFLPITHVSRSTARSSRLVGGLPSQIMEGFLGQELTEKEYKQSSRCVFGNDQEAEIGVTGMRNLDVSTERLYNTKRPVLSIIDEEDSTTDVNVDGVTRKRALQTLQVATSRELFSSVEGSSAFENSNPATYNSSNQPGQPIGSFYEERLIDEQNSVGASLEPPRDRPCSVRFVDDISVPQWVPDVAENLPSVGFQGHKGPSATTFPSARSMIDFQTAYDTAHNSSEAQSPLPMYGTSRLGTLSVSSSSSLETNGLKFNQEAQLSVVPETTTEHASVFKIPAANMMLRDTGDSFGLRHRKEGMRSFGCNSSMTARRSRKRGASHEDHRTTDSTASRLVPKGWLPYEQYCEPPMYRELGAFQAKFKPLKPLLARALPENTGCASHRRTSRWRNSSDDPVGSSQVARIQRTGRFRMAG</sequence>
<evidence type="ECO:0000313" key="2">
    <source>
        <dbReference type="EMBL" id="KAH8027674.1"/>
    </source>
</evidence>
<name>A0A9J6E0C4_RHIMP</name>
<feature type="region of interest" description="Disordered" evidence="1">
    <location>
        <begin position="382"/>
        <end position="402"/>
    </location>
</feature>
<evidence type="ECO:0000256" key="1">
    <source>
        <dbReference type="SAM" id="MobiDB-lite"/>
    </source>
</evidence>
<protein>
    <submittedName>
        <fullName evidence="2">Uncharacterized protein</fullName>
    </submittedName>
</protein>
<feature type="region of interest" description="Disordered" evidence="1">
    <location>
        <begin position="1163"/>
        <end position="1183"/>
    </location>
</feature>
<accession>A0A9J6E0C4</accession>
<feature type="region of interest" description="Disordered" evidence="1">
    <location>
        <begin position="1"/>
        <end position="20"/>
    </location>
</feature>
<organism evidence="2 3">
    <name type="scientific">Rhipicephalus microplus</name>
    <name type="common">Cattle tick</name>
    <name type="synonym">Boophilus microplus</name>
    <dbReference type="NCBI Taxonomy" id="6941"/>
    <lineage>
        <taxon>Eukaryota</taxon>
        <taxon>Metazoa</taxon>
        <taxon>Ecdysozoa</taxon>
        <taxon>Arthropoda</taxon>
        <taxon>Chelicerata</taxon>
        <taxon>Arachnida</taxon>
        <taxon>Acari</taxon>
        <taxon>Parasitiformes</taxon>
        <taxon>Ixodida</taxon>
        <taxon>Ixodoidea</taxon>
        <taxon>Ixodidae</taxon>
        <taxon>Rhipicephalinae</taxon>
        <taxon>Rhipicephalus</taxon>
        <taxon>Boophilus</taxon>
    </lineage>
</organism>
<keyword evidence="3" id="KW-1185">Reference proteome</keyword>
<dbReference type="EMBL" id="JABSTU010000006">
    <property type="protein sequence ID" value="KAH8027674.1"/>
    <property type="molecule type" value="Genomic_DNA"/>
</dbReference>
<feature type="region of interest" description="Disordered" evidence="1">
    <location>
        <begin position="259"/>
        <end position="278"/>
    </location>
</feature>
<reference evidence="2" key="2">
    <citation type="submission" date="2021-09" db="EMBL/GenBank/DDBJ databases">
        <authorList>
            <person name="Jia N."/>
            <person name="Wang J."/>
            <person name="Shi W."/>
            <person name="Du L."/>
            <person name="Sun Y."/>
            <person name="Zhan W."/>
            <person name="Jiang J."/>
            <person name="Wang Q."/>
            <person name="Zhang B."/>
            <person name="Ji P."/>
            <person name="Sakyi L.B."/>
            <person name="Cui X."/>
            <person name="Yuan T."/>
            <person name="Jiang B."/>
            <person name="Yang W."/>
            <person name="Lam T.T.-Y."/>
            <person name="Chang Q."/>
            <person name="Ding S."/>
            <person name="Wang X."/>
            <person name="Zhu J."/>
            <person name="Ruan X."/>
            <person name="Zhao L."/>
            <person name="Wei J."/>
            <person name="Que T."/>
            <person name="Du C."/>
            <person name="Cheng J."/>
            <person name="Dai P."/>
            <person name="Han X."/>
            <person name="Huang E."/>
            <person name="Gao Y."/>
            <person name="Liu J."/>
            <person name="Shao H."/>
            <person name="Ye R."/>
            <person name="Li L."/>
            <person name="Wei W."/>
            <person name="Wang X."/>
            <person name="Wang C."/>
            <person name="Huo Q."/>
            <person name="Li W."/>
            <person name="Guo W."/>
            <person name="Chen H."/>
            <person name="Chen S."/>
            <person name="Zhou L."/>
            <person name="Zhou L."/>
            <person name="Ni X."/>
            <person name="Tian J."/>
            <person name="Zhou Y."/>
            <person name="Sheng Y."/>
            <person name="Liu T."/>
            <person name="Pan Y."/>
            <person name="Xia L."/>
            <person name="Li J."/>
            <person name="Zhao F."/>
            <person name="Cao W."/>
        </authorList>
    </citation>
    <scope>NUCLEOTIDE SEQUENCE</scope>
    <source>
        <strain evidence="2">Rmic-2018</strain>
        <tissue evidence="2">Larvae</tissue>
    </source>
</reference>
<dbReference type="AlphaFoldDB" id="A0A9J6E0C4"/>
<gene>
    <name evidence="2" type="ORF">HPB51_007224</name>
</gene>
<feature type="region of interest" description="Disordered" evidence="1">
    <location>
        <begin position="899"/>
        <end position="924"/>
    </location>
</feature>